<keyword evidence="1" id="KW-0460">Magnesium</keyword>
<gene>
    <name evidence="2" type="ORF">K2173_012219</name>
</gene>
<keyword evidence="1" id="KW-0479">Metal-binding</keyword>
<evidence type="ECO:0000256" key="1">
    <source>
        <dbReference type="RuleBase" id="RU365090"/>
    </source>
</evidence>
<proteinExistence type="inferred from homology"/>
<dbReference type="GO" id="GO:0046872">
    <property type="term" value="F:metal ion binding"/>
    <property type="evidence" value="ECO:0007669"/>
    <property type="project" value="UniProtKB-UniRule"/>
</dbReference>
<dbReference type="GO" id="GO:0006777">
    <property type="term" value="P:Mo-molybdopterin cofactor biosynthetic process"/>
    <property type="evidence" value="ECO:0007669"/>
    <property type="project" value="UniProtKB-UniRule"/>
</dbReference>
<comment type="catalytic activity">
    <reaction evidence="1">
        <text>molybdopterin + ATP + H(+) = adenylyl-molybdopterin + diphosphate</text>
        <dbReference type="Rhea" id="RHEA:31331"/>
        <dbReference type="ChEBI" id="CHEBI:15378"/>
        <dbReference type="ChEBI" id="CHEBI:30616"/>
        <dbReference type="ChEBI" id="CHEBI:33019"/>
        <dbReference type="ChEBI" id="CHEBI:58698"/>
        <dbReference type="ChEBI" id="CHEBI:62727"/>
    </reaction>
</comment>
<sequence>MKHTLGAMISADEALQIVLRVAQHLPPVALPLHDGLGKVLAEDILASDPSPPYPASIKGCDIKKGVIVLKCGERLGASEIGLLATCNYGEGA</sequence>
<evidence type="ECO:0000313" key="3">
    <source>
        <dbReference type="Proteomes" id="UP001159364"/>
    </source>
</evidence>
<dbReference type="EC" id="2.10.1.1" evidence="1"/>
<keyword evidence="1" id="KW-0808">Transferase</keyword>
<comment type="caution">
    <text evidence="2">The sequence shown here is derived from an EMBL/GenBank/DDBJ whole genome shotgun (WGS) entry which is preliminary data.</text>
</comment>
<comment type="pathway">
    <text evidence="1">Cofactor biosynthesis; molybdopterin biosynthesis.</text>
</comment>
<comment type="similarity">
    <text evidence="1">Belongs to the MoeA family.</text>
</comment>
<protein>
    <recommendedName>
        <fullName evidence="1">Molybdopterin biosynthesis protein CNX1</fullName>
    </recommendedName>
    <alternativeName>
        <fullName evidence="1">Molybdenum cofactor biosynthesis enzyme CNX1</fullName>
    </alternativeName>
    <domain>
        <recommendedName>
            <fullName evidence="1">Molybdopterin molybdenumtransferase</fullName>
            <shortName evidence="1">MPT Mo-transferase</shortName>
            <ecNumber evidence="1">2.10.1.1</ecNumber>
        </recommendedName>
        <alternativeName>
            <fullName evidence="1">Domain E</fullName>
        </alternativeName>
    </domain>
    <domain>
        <recommendedName>
            <fullName evidence="1">Molybdopterin adenylyltransferase</fullName>
            <shortName evidence="1">MPT adenylyltransferase</shortName>
            <ecNumber evidence="1">2.7.7.75</ecNumber>
        </recommendedName>
        <alternativeName>
            <fullName evidence="1">Domain G</fullName>
        </alternativeName>
    </domain>
</protein>
<dbReference type="Gene3D" id="3.90.105.10">
    <property type="entry name" value="Molybdopterin biosynthesis moea protein, domain 2"/>
    <property type="match status" value="1"/>
</dbReference>
<keyword evidence="3" id="KW-1185">Reference proteome</keyword>
<name>A0AAV8T7G4_9ROSI</name>
<dbReference type="GO" id="GO:0061598">
    <property type="term" value="F:molybdopterin adenylyltransferase activity"/>
    <property type="evidence" value="ECO:0007669"/>
    <property type="project" value="UniProtKB-UniRule"/>
</dbReference>
<dbReference type="AlphaFoldDB" id="A0AAV8T7G4"/>
<comment type="catalytic activity">
    <reaction evidence="1">
        <text>adenylyl-molybdopterin + molybdate = Mo-molybdopterin + AMP + H(+)</text>
        <dbReference type="Rhea" id="RHEA:35047"/>
        <dbReference type="ChEBI" id="CHEBI:15378"/>
        <dbReference type="ChEBI" id="CHEBI:36264"/>
        <dbReference type="ChEBI" id="CHEBI:62727"/>
        <dbReference type="ChEBI" id="CHEBI:71302"/>
        <dbReference type="ChEBI" id="CHEBI:456215"/>
    </reaction>
</comment>
<comment type="cofactor">
    <cofactor evidence="1">
        <name>Mg(2+)</name>
        <dbReference type="ChEBI" id="CHEBI:18420"/>
    </cofactor>
</comment>
<dbReference type="PANTHER" id="PTHR10192">
    <property type="entry name" value="MOLYBDOPTERIN BIOSYNTHESIS PROTEIN"/>
    <property type="match status" value="1"/>
</dbReference>
<dbReference type="GO" id="GO:0061599">
    <property type="term" value="F:molybdopterin molybdotransferase activity"/>
    <property type="evidence" value="ECO:0007669"/>
    <property type="project" value="UniProtKB-UniRule"/>
</dbReference>
<evidence type="ECO:0000313" key="2">
    <source>
        <dbReference type="EMBL" id="KAJ8762727.1"/>
    </source>
</evidence>
<dbReference type="EMBL" id="JAIWQS010000006">
    <property type="protein sequence ID" value="KAJ8762727.1"/>
    <property type="molecule type" value="Genomic_DNA"/>
</dbReference>
<organism evidence="2 3">
    <name type="scientific">Erythroxylum novogranatense</name>
    <dbReference type="NCBI Taxonomy" id="1862640"/>
    <lineage>
        <taxon>Eukaryota</taxon>
        <taxon>Viridiplantae</taxon>
        <taxon>Streptophyta</taxon>
        <taxon>Embryophyta</taxon>
        <taxon>Tracheophyta</taxon>
        <taxon>Spermatophyta</taxon>
        <taxon>Magnoliopsida</taxon>
        <taxon>eudicotyledons</taxon>
        <taxon>Gunneridae</taxon>
        <taxon>Pentapetalae</taxon>
        <taxon>rosids</taxon>
        <taxon>fabids</taxon>
        <taxon>Malpighiales</taxon>
        <taxon>Erythroxylaceae</taxon>
        <taxon>Erythroxylum</taxon>
    </lineage>
</organism>
<comment type="function">
    <text evidence="1">Catalyzes two steps in the biosynthesis of the molybdenum cofactor. In the first step, molybdopterin is adenylated. Subsequently, molybdate is inserted into adenylated molybdopterin and AMP is released.</text>
</comment>
<dbReference type="Proteomes" id="UP001159364">
    <property type="component" value="Linkage Group LG06"/>
</dbReference>
<accession>A0AAV8T7G4</accession>
<keyword evidence="1" id="KW-0501">Molybdenum cofactor biosynthesis</keyword>
<dbReference type="PANTHER" id="PTHR10192:SF5">
    <property type="entry name" value="GEPHYRIN"/>
    <property type="match status" value="1"/>
</dbReference>
<dbReference type="InterPro" id="IPR036135">
    <property type="entry name" value="MoeA_linker/N_sf"/>
</dbReference>
<dbReference type="FunFam" id="3.90.105.10:FF:000001">
    <property type="entry name" value="Molybdopterin molybdenumtransferase"/>
    <property type="match status" value="1"/>
</dbReference>
<dbReference type="SUPFAM" id="SSF63882">
    <property type="entry name" value="MoeA N-terminal region -like"/>
    <property type="match status" value="1"/>
</dbReference>
<keyword evidence="1" id="KW-0500">Molybdenum</keyword>
<reference evidence="2 3" key="1">
    <citation type="submission" date="2021-09" db="EMBL/GenBank/DDBJ databases">
        <title>Genomic insights and catalytic innovation underlie evolution of tropane alkaloids biosynthesis.</title>
        <authorList>
            <person name="Wang Y.-J."/>
            <person name="Tian T."/>
            <person name="Huang J.-P."/>
            <person name="Huang S.-X."/>
        </authorList>
    </citation>
    <scope>NUCLEOTIDE SEQUENCE [LARGE SCALE GENOMIC DNA]</scope>
    <source>
        <strain evidence="2">KIB-2018</strain>
        <tissue evidence="2">Leaf</tissue>
    </source>
</reference>
<dbReference type="GO" id="GO:0005829">
    <property type="term" value="C:cytosol"/>
    <property type="evidence" value="ECO:0007669"/>
    <property type="project" value="TreeGrafter"/>
</dbReference>
<dbReference type="InterPro" id="IPR038987">
    <property type="entry name" value="MoeA-like"/>
</dbReference>
<dbReference type="EC" id="2.7.7.75" evidence="1"/>
<dbReference type="GO" id="GO:0005524">
    <property type="term" value="F:ATP binding"/>
    <property type="evidence" value="ECO:0007669"/>
    <property type="project" value="UniProtKB-UniRule"/>
</dbReference>